<evidence type="ECO:0000313" key="12">
    <source>
        <dbReference type="Proteomes" id="UP000188320"/>
    </source>
</evidence>
<protein>
    <recommendedName>
        <fullName evidence="3">protein-histidine N-methyltransferase</fullName>
        <ecNumber evidence="3">2.1.1.85</ecNumber>
    </recommendedName>
</protein>
<evidence type="ECO:0000256" key="5">
    <source>
        <dbReference type="ARBA" id="ARBA00022603"/>
    </source>
</evidence>
<dbReference type="Proteomes" id="UP000188320">
    <property type="component" value="Unassembled WGS sequence"/>
</dbReference>
<evidence type="ECO:0000313" key="11">
    <source>
        <dbReference type="EMBL" id="OMH80633.1"/>
    </source>
</evidence>
<dbReference type="OrthoDB" id="1723750at2759"/>
<sequence length="358" mass="39827">MFSFNFQPEDECMESAPSAPGRSFGIQNENGNDIYTEPLLEHHINLKVLQDENTSQQNDQTTMDLDNEQVSTAGSSEKPKTGVYDVLVGIKSETDIVKGSYEENLKVLELGCGSALPSLHVLLNTSKSIVHMQDYNSDVIQLITIPNVLLNTALQSAACERCSTENTFDEEGYLVQSAGECEIDLDEFRGHLLYSESEDVDKKKGGDEVYELSEDEVTQADAIILNSPFANSKGTSAPLSSRVKFFSGSWSEYSSNIARENPNSYDMIFTSETIYETSTHMSLYECIKNSLKKQGSNDTNLNGHVPAAYVAAKSVYFGLDGSIYSFKTLLETFDEMKVEVVWKSTYGVNREILKLTWK</sequence>
<evidence type="ECO:0000256" key="1">
    <source>
        <dbReference type="ARBA" id="ARBA00004123"/>
    </source>
</evidence>
<keyword evidence="4" id="KW-0963">Cytoplasm</keyword>
<evidence type="ECO:0000256" key="8">
    <source>
        <dbReference type="ARBA" id="ARBA00023242"/>
    </source>
</evidence>
<dbReference type="EMBL" id="LSSK01001125">
    <property type="protein sequence ID" value="OMH80633.1"/>
    <property type="molecule type" value="Genomic_DNA"/>
</dbReference>
<evidence type="ECO:0000256" key="10">
    <source>
        <dbReference type="SAM" id="MobiDB-lite"/>
    </source>
</evidence>
<dbReference type="Gene3D" id="3.40.50.150">
    <property type="entry name" value="Vaccinia Virus protein VP39"/>
    <property type="match status" value="1"/>
</dbReference>
<comment type="subcellular location">
    <subcellularLocation>
        <location evidence="2">Cytoplasm</location>
    </subcellularLocation>
    <subcellularLocation>
        <location evidence="1">Nucleus</location>
    </subcellularLocation>
</comment>
<evidence type="ECO:0000256" key="9">
    <source>
        <dbReference type="ARBA" id="ARBA00038126"/>
    </source>
</evidence>
<dbReference type="PANTHER" id="PTHR14614">
    <property type="entry name" value="HEPATOCELLULAR CARCINOMA-ASSOCIATED ANTIGEN"/>
    <property type="match status" value="1"/>
</dbReference>
<organism evidence="11 12">
    <name type="scientific">Zancudomyces culisetae</name>
    <name type="common">Gut fungus</name>
    <name type="synonym">Smittium culisetae</name>
    <dbReference type="NCBI Taxonomy" id="1213189"/>
    <lineage>
        <taxon>Eukaryota</taxon>
        <taxon>Fungi</taxon>
        <taxon>Fungi incertae sedis</taxon>
        <taxon>Zoopagomycota</taxon>
        <taxon>Kickxellomycotina</taxon>
        <taxon>Harpellomycetes</taxon>
        <taxon>Harpellales</taxon>
        <taxon>Legeriomycetaceae</taxon>
        <taxon>Zancudomyces</taxon>
    </lineage>
</organism>
<keyword evidence="12" id="KW-1185">Reference proteome</keyword>
<reference evidence="12" key="1">
    <citation type="submission" date="2017-01" db="EMBL/GenBank/DDBJ databases">
        <authorList>
            <person name="Wang Y."/>
            <person name="White M."/>
            <person name="Kvist S."/>
            <person name="Moncalvo J.-M."/>
        </authorList>
    </citation>
    <scope>NUCLEOTIDE SEQUENCE [LARGE SCALE GENOMIC DNA]</scope>
    <source>
        <strain evidence="12">COL-18-3</strain>
    </source>
</reference>
<feature type="region of interest" description="Disordered" evidence="10">
    <location>
        <begin position="1"/>
        <end position="22"/>
    </location>
</feature>
<dbReference type="InterPro" id="IPR019410">
    <property type="entry name" value="Methyltransf_16"/>
</dbReference>
<evidence type="ECO:0000256" key="6">
    <source>
        <dbReference type="ARBA" id="ARBA00022679"/>
    </source>
</evidence>
<keyword evidence="6 11" id="KW-0808">Transferase</keyword>
<keyword evidence="5 11" id="KW-0489">Methyltransferase</keyword>
<dbReference type="GO" id="GO:0005737">
    <property type="term" value="C:cytoplasm"/>
    <property type="evidence" value="ECO:0007669"/>
    <property type="project" value="UniProtKB-SubCell"/>
</dbReference>
<evidence type="ECO:0000256" key="2">
    <source>
        <dbReference type="ARBA" id="ARBA00004496"/>
    </source>
</evidence>
<dbReference type="InterPro" id="IPR029063">
    <property type="entry name" value="SAM-dependent_MTases_sf"/>
</dbReference>
<dbReference type="GO" id="GO:0005634">
    <property type="term" value="C:nucleus"/>
    <property type="evidence" value="ECO:0007669"/>
    <property type="project" value="UniProtKB-SubCell"/>
</dbReference>
<name>A0A1R1PI99_ZANCU</name>
<gene>
    <name evidence="11" type="ORF">AX774_g5915</name>
</gene>
<evidence type="ECO:0000256" key="3">
    <source>
        <dbReference type="ARBA" id="ARBA00012533"/>
    </source>
</evidence>
<keyword evidence="8" id="KW-0539">Nucleus</keyword>
<evidence type="ECO:0000256" key="7">
    <source>
        <dbReference type="ARBA" id="ARBA00022691"/>
    </source>
</evidence>
<proteinExistence type="inferred from homology"/>
<dbReference type="GO" id="GO:0032259">
    <property type="term" value="P:methylation"/>
    <property type="evidence" value="ECO:0007669"/>
    <property type="project" value="UniProtKB-KW"/>
</dbReference>
<comment type="similarity">
    <text evidence="9">Belongs to the methyltransferase superfamily. METTL18 family.</text>
</comment>
<dbReference type="AlphaFoldDB" id="A0A1R1PI99"/>
<comment type="caution">
    <text evidence="11">The sequence shown here is derived from an EMBL/GenBank/DDBJ whole genome shotgun (WGS) entry which is preliminary data.</text>
</comment>
<dbReference type="GO" id="GO:0018064">
    <property type="term" value="F:protein-L-histidine N-tele-methyltransferase activity"/>
    <property type="evidence" value="ECO:0007669"/>
    <property type="project" value="UniProtKB-EC"/>
</dbReference>
<evidence type="ECO:0000256" key="4">
    <source>
        <dbReference type="ARBA" id="ARBA00022490"/>
    </source>
</evidence>
<dbReference type="PANTHER" id="PTHR14614:SF39">
    <property type="entry name" value="HISTIDINE PROTEIN METHYLTRANSFERASE 1 HOMOLOG"/>
    <property type="match status" value="1"/>
</dbReference>
<keyword evidence="7" id="KW-0949">S-adenosyl-L-methionine</keyword>
<dbReference type="SUPFAM" id="SSF53335">
    <property type="entry name" value="S-adenosyl-L-methionine-dependent methyltransferases"/>
    <property type="match status" value="1"/>
</dbReference>
<accession>A0A1R1PI99</accession>
<dbReference type="EC" id="2.1.1.85" evidence="3"/>